<dbReference type="EMBL" id="LT598451">
    <property type="protein sequence ID" value="SCU97394.1"/>
    <property type="molecule type" value="Genomic_DNA"/>
</dbReference>
<dbReference type="AlphaFoldDB" id="A0A1G4K1P7"/>
<comment type="function">
    <text evidence="1">Involved in endocytosis.</text>
</comment>
<reference evidence="8" key="1">
    <citation type="submission" date="2016-03" db="EMBL/GenBank/DDBJ databases">
        <authorList>
            <person name="Devillers Hugo."/>
        </authorList>
    </citation>
    <scope>NUCLEOTIDE SEQUENCE [LARGE SCALE GENOMIC DNA]</scope>
</reference>
<dbReference type="GO" id="GO:0005886">
    <property type="term" value="C:plasma membrane"/>
    <property type="evidence" value="ECO:0007669"/>
    <property type="project" value="UniProtKB-SubCell"/>
</dbReference>
<proteinExistence type="inferred from homology"/>
<evidence type="ECO:0000256" key="2">
    <source>
        <dbReference type="ARBA" id="ARBA00004413"/>
    </source>
</evidence>
<dbReference type="Gene3D" id="1.25.40.10">
    <property type="entry name" value="Tetratricopeptide repeat domain"/>
    <property type="match status" value="1"/>
</dbReference>
<dbReference type="InterPro" id="IPR011990">
    <property type="entry name" value="TPR-like_helical_dom_sf"/>
</dbReference>
<evidence type="ECO:0000313" key="8">
    <source>
        <dbReference type="Proteomes" id="UP000189911"/>
    </source>
</evidence>
<organism evidence="7 8">
    <name type="scientific">Lachancea nothofagi CBS 11611</name>
    <dbReference type="NCBI Taxonomy" id="1266666"/>
    <lineage>
        <taxon>Eukaryota</taxon>
        <taxon>Fungi</taxon>
        <taxon>Dikarya</taxon>
        <taxon>Ascomycota</taxon>
        <taxon>Saccharomycotina</taxon>
        <taxon>Saccharomycetes</taxon>
        <taxon>Saccharomycetales</taxon>
        <taxon>Saccharomycetaceae</taxon>
        <taxon>Lachancea</taxon>
    </lineage>
</organism>
<sequence length="732" mass="84159">MTQDFEDTETALEDRLLGSGVFNCRDKLLNALLGLQYRTHYHVFGAAPVNASVCRVLLEELGKYDYEGSNPSSRRIGSNLAGILYFHLSDTESAQKKLVQASQTEIGSGPFQTFLKLETLYYTGLLKPKAKATEFYLQNLLHIVDQLPKESHALTFHYLDLIIARLSMSWDQTMSNLAPCNVTYYVAVKSDPENHDDDLLKIGSQCLKSSKFPTAEETNDSNLEQFHTVLQYYFLNSKSSKSSQWHDLIVQSMGNTFQSMQVSKTAMIYFGLEKQQKESTLNFINFLNYNENHRDLNRGEWLDIVSIIESYRFITAQVGILDIPHIFNYREVVRKFELLLCEFYEKLSLPLIEKEKSLDLISNGIKLFLPQKILIILAQSWNALYEHDRENLDLLQDKHSFFLANAFVADSSCDQINFNYAYTLALKREVGQAIKFIKTAILEKEPENYRAWHLLALCESTHEDKNVSFRIVCSVLQALQLALHEGTSISVSDRWQLIQLKLTQLSITKEMFGVEDALELLPEVFELLSLAFPEELDDCNLSSEFNKSQEYLQQSVWLFAVKLYMSNGSVDDAREALAESRDQTAKFQNLNNDLADGYMSLGINDGNALKSFEKVLFYDQLNVDAIVGFAKCLMPDTLEDEHHKLVEKSRHELNKDGFIGEKDRSAAFARLKLLLEELVEKSIEGSHSPEVWWCLSRVYEHYDDSDREEISLWNCVKFQELQPIRDFKLCNF</sequence>
<comment type="subcellular location">
    <subcellularLocation>
        <location evidence="2">Cell membrane</location>
        <topology evidence="2">Peripheral membrane protein</topology>
        <orientation evidence="2">Cytoplasmic side</orientation>
    </subcellularLocation>
    <subcellularLocation>
        <location evidence="3">Cytoplasmic granule</location>
    </subcellularLocation>
</comment>
<dbReference type="PANTHER" id="PTHR23083">
    <property type="entry name" value="TETRATRICOPEPTIDE REPEAT PROTEIN, TPR"/>
    <property type="match status" value="1"/>
</dbReference>
<evidence type="ECO:0000256" key="4">
    <source>
        <dbReference type="ARBA" id="ARBA00022583"/>
    </source>
</evidence>
<evidence type="ECO:0000256" key="6">
    <source>
        <dbReference type="ARBA" id="ARBA00039231"/>
    </source>
</evidence>
<dbReference type="CDD" id="cd23270">
    <property type="entry name" value="YPP1"/>
    <property type="match status" value="1"/>
</dbReference>
<keyword evidence="4" id="KW-0254">Endocytosis</keyword>
<evidence type="ECO:0000256" key="1">
    <source>
        <dbReference type="ARBA" id="ARBA00002550"/>
    </source>
</evidence>
<evidence type="ECO:0000256" key="3">
    <source>
        <dbReference type="ARBA" id="ARBA00004463"/>
    </source>
</evidence>
<dbReference type="OrthoDB" id="29013at2759"/>
<name>A0A1G4K1P7_9SACH</name>
<comment type="similarity">
    <text evidence="5">Belongs to the YPP1 family.</text>
</comment>
<keyword evidence="8" id="KW-1185">Reference proteome</keyword>
<dbReference type="GO" id="GO:0006897">
    <property type="term" value="P:endocytosis"/>
    <property type="evidence" value="ECO:0007669"/>
    <property type="project" value="UniProtKB-KW"/>
</dbReference>
<dbReference type="InterPro" id="IPR051722">
    <property type="entry name" value="Endocytosis_PI4K-reg_protein"/>
</dbReference>
<protein>
    <recommendedName>
        <fullName evidence="6">Cargo-transport protein YPP1</fullName>
    </recommendedName>
</protein>
<evidence type="ECO:0000256" key="5">
    <source>
        <dbReference type="ARBA" id="ARBA00038251"/>
    </source>
</evidence>
<accession>A0A1G4K1P7</accession>
<gene>
    <name evidence="7" type="ORF">LANO_0E15918G</name>
</gene>
<dbReference type="Proteomes" id="UP000189911">
    <property type="component" value="Chromosome E"/>
</dbReference>
<evidence type="ECO:0000313" key="7">
    <source>
        <dbReference type="EMBL" id="SCU97394.1"/>
    </source>
</evidence>
<dbReference type="PANTHER" id="PTHR23083:SF464">
    <property type="entry name" value="TETRATRICOPEPTIDE REPEAT DOMAIN 7, ISOFORM A"/>
    <property type="match status" value="1"/>
</dbReference>
<dbReference type="SUPFAM" id="SSF48452">
    <property type="entry name" value="TPR-like"/>
    <property type="match status" value="1"/>
</dbReference>